<protein>
    <recommendedName>
        <fullName evidence="1">Methyltransferase type 12 domain-containing protein</fullName>
    </recommendedName>
</protein>
<accession>A0AAJ1U4N3</accession>
<feature type="domain" description="Methyltransferase type 12" evidence="1">
    <location>
        <begin position="195"/>
        <end position="296"/>
    </location>
</feature>
<dbReference type="SUPFAM" id="SSF53335">
    <property type="entry name" value="S-adenosyl-L-methionine-dependent methyltransferases"/>
    <property type="match status" value="1"/>
</dbReference>
<dbReference type="InterPro" id="IPR029063">
    <property type="entry name" value="SAM-dependent_MTases_sf"/>
</dbReference>
<evidence type="ECO:0000259" key="1">
    <source>
        <dbReference type="Pfam" id="PF08242"/>
    </source>
</evidence>
<name>A0AAJ1U4N3_9ACTN</name>
<dbReference type="Gene3D" id="3.40.50.150">
    <property type="entry name" value="Vaccinia Virus protein VP39"/>
    <property type="match status" value="1"/>
</dbReference>
<evidence type="ECO:0000313" key="3">
    <source>
        <dbReference type="Proteomes" id="UP001239215"/>
    </source>
</evidence>
<dbReference type="AlphaFoldDB" id="A0AAJ1U4N3"/>
<proteinExistence type="predicted"/>
<dbReference type="Proteomes" id="UP001239215">
    <property type="component" value="Unassembled WGS sequence"/>
</dbReference>
<gene>
    <name evidence="2" type="ORF">QE405_002707</name>
</gene>
<reference evidence="2" key="1">
    <citation type="submission" date="2023-07" db="EMBL/GenBank/DDBJ databases">
        <title>Functional and genomic diversity of the sorghum phyllosphere microbiome.</title>
        <authorList>
            <person name="Shade A."/>
        </authorList>
    </citation>
    <scope>NUCLEOTIDE SEQUENCE</scope>
    <source>
        <strain evidence="2">SORGH_AS_1067</strain>
    </source>
</reference>
<dbReference type="Pfam" id="PF08242">
    <property type="entry name" value="Methyltransf_12"/>
    <property type="match status" value="1"/>
</dbReference>
<dbReference type="InterPro" id="IPR013217">
    <property type="entry name" value="Methyltransf_12"/>
</dbReference>
<comment type="caution">
    <text evidence="2">The sequence shown here is derived from an EMBL/GenBank/DDBJ whole genome shotgun (WGS) entry which is preliminary data.</text>
</comment>
<evidence type="ECO:0000313" key="2">
    <source>
        <dbReference type="EMBL" id="MDQ1105423.1"/>
    </source>
</evidence>
<organism evidence="2 3">
    <name type="scientific">Nocardioides zeae</name>
    <dbReference type="NCBI Taxonomy" id="1457234"/>
    <lineage>
        <taxon>Bacteria</taxon>
        <taxon>Bacillati</taxon>
        <taxon>Actinomycetota</taxon>
        <taxon>Actinomycetes</taxon>
        <taxon>Propionibacteriales</taxon>
        <taxon>Nocardioidaceae</taxon>
        <taxon>Nocardioides</taxon>
    </lineage>
</organism>
<sequence length="388" mass="41539">MRYDEVAAAALAAWEKGVRADVDLDRARDEAALGSLARAVAALATDGRFDPRVLLDEGAVAERHLPVLVRWRGELVDRGWLGEAPEDDSRALRWLRPVPTGAEVEAAWDRAESAAPRIGEGRALTGFFRACARHWRALLADEVQVQALLFEDESVTDEIYATNEASRYTNAAAARAALDLTTAAATDGRRPAVWEIGGGTGATTEPVLDAVREVDLTYHFTDVGPWFLDEALVRWGGRAGLSVGVADINDPGMAAALPRPPGGYDVVLAGNVLHNAVDPVATLTAVRALTAVDGTLLMIETVREHAPLLLSMRFLMSPAPGRPGPQDDRARTGRIFLDLPGWETALVTTGWRLEATIPMPDVVESNAVARYGQHLLVARAAVDGAVAA</sequence>
<dbReference type="RefSeq" id="WP_307201606.1">
    <property type="nucleotide sequence ID" value="NZ_JAUTAN010000001.1"/>
</dbReference>
<dbReference type="EMBL" id="JAUTAN010000001">
    <property type="protein sequence ID" value="MDQ1105423.1"/>
    <property type="molecule type" value="Genomic_DNA"/>
</dbReference>